<name>A0AAV5NNA3_9VIBR</name>
<keyword evidence="5" id="KW-0418">Kinase</keyword>
<proteinExistence type="predicted"/>
<dbReference type="CDD" id="cd00082">
    <property type="entry name" value="HisKA"/>
    <property type="match status" value="1"/>
</dbReference>
<protein>
    <recommendedName>
        <fullName evidence="2">histidine kinase</fullName>
        <ecNumber evidence="2">2.7.13.3</ecNumber>
    </recommendedName>
</protein>
<dbReference type="EMBL" id="BSNX01000012">
    <property type="protein sequence ID" value="GLQ72105.1"/>
    <property type="molecule type" value="Genomic_DNA"/>
</dbReference>
<dbReference type="InterPro" id="IPR036097">
    <property type="entry name" value="HisK_dim/P_sf"/>
</dbReference>
<reference evidence="6" key="1">
    <citation type="journal article" date="2019" name="Int. J. Syst. Evol. Microbiol.">
        <title>The Global Catalogue of Microorganisms (GCM) 10K type strain sequencing project: providing services to taxonomists for standard genome sequencing and annotation.</title>
        <authorList>
            <consortium name="The Broad Institute Genomics Platform"/>
            <consortium name="The Broad Institute Genome Sequencing Center for Infectious Disease"/>
            <person name="Wu L."/>
            <person name="Ma J."/>
        </authorList>
    </citation>
    <scope>NUCLEOTIDE SEQUENCE [LARGE SCALE GENOMIC DNA]</scope>
    <source>
        <strain evidence="6">NBRC 15640</strain>
    </source>
</reference>
<dbReference type="InterPro" id="IPR036890">
    <property type="entry name" value="HATPase_C_sf"/>
</dbReference>
<keyword evidence="5" id="KW-0808">Transferase</keyword>
<evidence type="ECO:0000256" key="1">
    <source>
        <dbReference type="ARBA" id="ARBA00000085"/>
    </source>
</evidence>
<dbReference type="RefSeq" id="WP_185829893.1">
    <property type="nucleotide sequence ID" value="NZ_AP025145.1"/>
</dbReference>
<comment type="caution">
    <text evidence="5">The sequence shown here is derived from an EMBL/GenBank/DDBJ whole genome shotgun (WGS) entry which is preliminary data.</text>
</comment>
<dbReference type="InterPro" id="IPR003594">
    <property type="entry name" value="HATPase_dom"/>
</dbReference>
<dbReference type="PANTHER" id="PTHR43065">
    <property type="entry name" value="SENSOR HISTIDINE KINASE"/>
    <property type="match status" value="1"/>
</dbReference>
<dbReference type="SUPFAM" id="SSF47384">
    <property type="entry name" value="Homodimeric domain of signal transducing histidine kinase"/>
    <property type="match status" value="1"/>
</dbReference>
<dbReference type="PRINTS" id="PR00344">
    <property type="entry name" value="BCTRLSENSOR"/>
</dbReference>
<comment type="catalytic activity">
    <reaction evidence="1">
        <text>ATP + protein L-histidine = ADP + protein N-phospho-L-histidine.</text>
        <dbReference type="EC" id="2.7.13.3"/>
    </reaction>
</comment>
<evidence type="ECO:0000256" key="2">
    <source>
        <dbReference type="ARBA" id="ARBA00012438"/>
    </source>
</evidence>
<dbReference type="Pfam" id="PF02518">
    <property type="entry name" value="HATPase_c"/>
    <property type="match status" value="1"/>
</dbReference>
<dbReference type="Gene3D" id="1.10.287.130">
    <property type="match status" value="1"/>
</dbReference>
<dbReference type="PROSITE" id="PS50109">
    <property type="entry name" value="HIS_KIN"/>
    <property type="match status" value="1"/>
</dbReference>
<feature type="domain" description="Histidine kinase" evidence="4">
    <location>
        <begin position="76"/>
        <end position="319"/>
    </location>
</feature>
<evidence type="ECO:0000313" key="5">
    <source>
        <dbReference type="EMBL" id="GLQ72105.1"/>
    </source>
</evidence>
<evidence type="ECO:0000259" key="4">
    <source>
        <dbReference type="PROSITE" id="PS50109"/>
    </source>
</evidence>
<dbReference type="SUPFAM" id="SSF55874">
    <property type="entry name" value="ATPase domain of HSP90 chaperone/DNA topoisomerase II/histidine kinase"/>
    <property type="match status" value="1"/>
</dbReference>
<accession>A0AAV5NNA3</accession>
<evidence type="ECO:0000313" key="6">
    <source>
        <dbReference type="Proteomes" id="UP001156690"/>
    </source>
</evidence>
<dbReference type="InterPro" id="IPR005467">
    <property type="entry name" value="His_kinase_dom"/>
</dbReference>
<dbReference type="EC" id="2.7.13.3" evidence="2"/>
<keyword evidence="6" id="KW-1185">Reference proteome</keyword>
<organism evidence="5 6">
    <name type="scientific">Vibrio penaeicida</name>
    <dbReference type="NCBI Taxonomy" id="104609"/>
    <lineage>
        <taxon>Bacteria</taxon>
        <taxon>Pseudomonadati</taxon>
        <taxon>Pseudomonadota</taxon>
        <taxon>Gammaproteobacteria</taxon>
        <taxon>Vibrionales</taxon>
        <taxon>Vibrionaceae</taxon>
        <taxon>Vibrio</taxon>
    </lineage>
</organism>
<sequence length="319" mass="35872">MNKENSTESTDREFFERAYLREKKIRKEAEALLETKSRELYHSLKSLEETLDNVSKLQHQMVHTEKMAAIGQLAAGVTHEINNPVSFALSNVKLLNEYVSDLISLDQLAMQSKEDNGDFSAYVAYREKIDIDHLALDISELLTETTQGLERIREISHNFKKASHKGTTELTPIDINECVETALKVVNGEIKHSLTLKKNLDYVPQVMGSITQLQQVFINLFINAKHATPDKGELTVVTEPIDMGDKDWVKITVRDTGKGIKHEDLVHIFEPFFTTKEVGKGTGLGLSITYEIIKHHKGSIEVASEPNKGTTFTILLPGL</sequence>
<dbReference type="Proteomes" id="UP001156690">
    <property type="component" value="Unassembled WGS sequence"/>
</dbReference>
<gene>
    <name evidence="5" type="ORF">GCM10007932_14650</name>
</gene>
<dbReference type="InterPro" id="IPR003661">
    <property type="entry name" value="HisK_dim/P_dom"/>
</dbReference>
<dbReference type="AlphaFoldDB" id="A0AAV5NNA3"/>
<keyword evidence="3" id="KW-0597">Phosphoprotein</keyword>
<dbReference type="GO" id="GO:0000155">
    <property type="term" value="F:phosphorelay sensor kinase activity"/>
    <property type="evidence" value="ECO:0007669"/>
    <property type="project" value="InterPro"/>
</dbReference>
<dbReference type="InterPro" id="IPR004358">
    <property type="entry name" value="Sig_transdc_His_kin-like_C"/>
</dbReference>
<dbReference type="SMART" id="SM00387">
    <property type="entry name" value="HATPase_c"/>
    <property type="match status" value="1"/>
</dbReference>
<dbReference type="Gene3D" id="3.30.565.10">
    <property type="entry name" value="Histidine kinase-like ATPase, C-terminal domain"/>
    <property type="match status" value="1"/>
</dbReference>
<dbReference type="PANTHER" id="PTHR43065:SF50">
    <property type="entry name" value="HISTIDINE KINASE"/>
    <property type="match status" value="1"/>
</dbReference>
<evidence type="ECO:0000256" key="3">
    <source>
        <dbReference type="ARBA" id="ARBA00022553"/>
    </source>
</evidence>